<dbReference type="OrthoDB" id="3036244at2759"/>
<protein>
    <submittedName>
        <fullName evidence="3">CBP domain-containing protein</fullName>
    </submittedName>
</protein>
<feature type="signal peptide" evidence="1">
    <location>
        <begin position="1"/>
        <end position="18"/>
    </location>
</feature>
<dbReference type="InterPro" id="IPR022013">
    <property type="entry name" value="CBP"/>
</dbReference>
<dbReference type="AlphaFoldDB" id="A0A8H6W3Y8"/>
<evidence type="ECO:0000256" key="1">
    <source>
        <dbReference type="SAM" id="SignalP"/>
    </source>
</evidence>
<dbReference type="Proteomes" id="UP000636479">
    <property type="component" value="Unassembled WGS sequence"/>
</dbReference>
<feature type="domain" description="Fungal calcium binding protein" evidence="2">
    <location>
        <begin position="27"/>
        <end position="81"/>
    </location>
</feature>
<dbReference type="Gene3D" id="1.10.1740.120">
    <property type="match status" value="1"/>
</dbReference>
<keyword evidence="4" id="KW-1185">Reference proteome</keyword>
<dbReference type="GeneID" id="59345634"/>
<comment type="caution">
    <text evidence="3">The sequence shown here is derived from an EMBL/GenBank/DDBJ whole genome shotgun (WGS) entry which is preliminary data.</text>
</comment>
<evidence type="ECO:0000259" key="2">
    <source>
        <dbReference type="Pfam" id="PF12192"/>
    </source>
</evidence>
<feature type="chain" id="PRO_5034416592" evidence="1">
    <location>
        <begin position="19"/>
        <end position="113"/>
    </location>
</feature>
<proteinExistence type="predicted"/>
<dbReference type="RefSeq" id="XP_037221039.1">
    <property type="nucleotide sequence ID" value="XM_037363118.1"/>
</dbReference>
<organism evidence="3 4">
    <name type="scientific">Mycena indigotica</name>
    <dbReference type="NCBI Taxonomy" id="2126181"/>
    <lineage>
        <taxon>Eukaryota</taxon>
        <taxon>Fungi</taxon>
        <taxon>Dikarya</taxon>
        <taxon>Basidiomycota</taxon>
        <taxon>Agaricomycotina</taxon>
        <taxon>Agaricomycetes</taxon>
        <taxon>Agaricomycetidae</taxon>
        <taxon>Agaricales</taxon>
        <taxon>Marasmiineae</taxon>
        <taxon>Mycenaceae</taxon>
        <taxon>Mycena</taxon>
    </lineage>
</organism>
<dbReference type="EMBL" id="JACAZF010000005">
    <property type="protein sequence ID" value="KAF7304067.1"/>
    <property type="molecule type" value="Genomic_DNA"/>
</dbReference>
<sequence length="113" mass="11148">MKFSIVAAILSLAATVVAGPAPLFLRDGTCDIKSCVLDLGPSVLGCASAIAQLGADPFSDAGCLIAAAKDVKQFPPSCNGCAEQFGVTEAIGKAASSVESGLESIGGDIAGLF</sequence>
<reference evidence="3" key="1">
    <citation type="submission" date="2020-05" db="EMBL/GenBank/DDBJ databases">
        <title>Mycena genomes resolve the evolution of fungal bioluminescence.</title>
        <authorList>
            <person name="Tsai I.J."/>
        </authorList>
    </citation>
    <scope>NUCLEOTIDE SEQUENCE</scope>
    <source>
        <strain evidence="3">171206Taipei</strain>
    </source>
</reference>
<gene>
    <name evidence="3" type="ORF">MIND_00638200</name>
</gene>
<keyword evidence="1" id="KW-0732">Signal</keyword>
<evidence type="ECO:0000313" key="3">
    <source>
        <dbReference type="EMBL" id="KAF7304067.1"/>
    </source>
</evidence>
<accession>A0A8H6W3Y8</accession>
<evidence type="ECO:0000313" key="4">
    <source>
        <dbReference type="Proteomes" id="UP000636479"/>
    </source>
</evidence>
<name>A0A8H6W3Y8_9AGAR</name>
<dbReference type="Pfam" id="PF12192">
    <property type="entry name" value="CBP"/>
    <property type="match status" value="1"/>
</dbReference>